<evidence type="ECO:0000313" key="2">
    <source>
        <dbReference type="EMBL" id="EUA07334.1"/>
    </source>
</evidence>
<comment type="caution">
    <text evidence="2">The sequence shown here is derived from an EMBL/GenBank/DDBJ whole genome shotgun (WGS) entry which is preliminary data.</text>
</comment>
<dbReference type="AlphaFoldDB" id="X7YJR5"/>
<name>X7YJR5_MYCXE</name>
<feature type="region of interest" description="Disordered" evidence="1">
    <location>
        <begin position="38"/>
        <end position="58"/>
    </location>
</feature>
<reference evidence="2" key="1">
    <citation type="submission" date="2014-01" db="EMBL/GenBank/DDBJ databases">
        <authorList>
            <person name="Brown-Elliot B."/>
            <person name="Wallace R."/>
            <person name="Lenaerts A."/>
            <person name="Ordway D."/>
            <person name="DeGroote M.A."/>
            <person name="Parker T."/>
            <person name="Sizemore C."/>
            <person name="Tallon L.J."/>
            <person name="Sadzewicz L.K."/>
            <person name="Sengamalay N."/>
            <person name="Fraser C.M."/>
            <person name="Hine E."/>
            <person name="Shefchek K.A."/>
            <person name="Das S.P."/>
            <person name="Tettelin H."/>
        </authorList>
    </citation>
    <scope>NUCLEOTIDE SEQUENCE [LARGE SCALE GENOMIC DNA]</scope>
    <source>
        <strain evidence="2">4042</strain>
    </source>
</reference>
<sequence length="58" mass="6080">MRLTDCMDMKSPTTASTPTPIDTAVFLLPLESSTKRAPGATVEAPAGCWGSPQAVPFQ</sequence>
<accession>X7YJR5</accession>
<evidence type="ECO:0000256" key="1">
    <source>
        <dbReference type="SAM" id="MobiDB-lite"/>
    </source>
</evidence>
<proteinExistence type="predicted"/>
<dbReference type="PATRIC" id="fig|1299334.3.peg.10137"/>
<protein>
    <submittedName>
        <fullName evidence="2">Uncharacterized protein</fullName>
    </submittedName>
</protein>
<organism evidence="2">
    <name type="scientific">Mycobacterium xenopi 4042</name>
    <dbReference type="NCBI Taxonomy" id="1299334"/>
    <lineage>
        <taxon>Bacteria</taxon>
        <taxon>Bacillati</taxon>
        <taxon>Actinomycetota</taxon>
        <taxon>Actinomycetes</taxon>
        <taxon>Mycobacteriales</taxon>
        <taxon>Mycobacteriaceae</taxon>
        <taxon>Mycobacterium</taxon>
    </lineage>
</organism>
<gene>
    <name evidence="2" type="ORF">I553_0553</name>
</gene>
<dbReference type="EMBL" id="JAOB01000093">
    <property type="protein sequence ID" value="EUA07334.1"/>
    <property type="molecule type" value="Genomic_DNA"/>
</dbReference>